<comment type="pathway">
    <text evidence="1 12">Cofactor biosynthesis; pyridoxine 5'-phosphate biosynthesis; pyridoxine 5'-phosphate from D-erythrose 4-phosphate: step 3/5.</text>
</comment>
<dbReference type="InterPro" id="IPR015421">
    <property type="entry name" value="PyrdxlP-dep_Trfase_major"/>
</dbReference>
<dbReference type="EMBL" id="SJPR01000008">
    <property type="protein sequence ID" value="TWT93395.1"/>
    <property type="molecule type" value="Genomic_DNA"/>
</dbReference>
<evidence type="ECO:0000259" key="13">
    <source>
        <dbReference type="Pfam" id="PF00266"/>
    </source>
</evidence>
<comment type="pathway">
    <text evidence="2 12">Amino-acid biosynthesis; L-serine biosynthesis; L-serine from 3-phospho-D-glycerate: step 2/3.</text>
</comment>
<keyword evidence="12" id="KW-0963">Cytoplasm</keyword>
<keyword evidence="8 12" id="KW-0664">Pyridoxine biosynthesis</keyword>
<organism evidence="14 15">
    <name type="scientific">Botrimarina colliarenosi</name>
    <dbReference type="NCBI Taxonomy" id="2528001"/>
    <lineage>
        <taxon>Bacteria</taxon>
        <taxon>Pseudomonadati</taxon>
        <taxon>Planctomycetota</taxon>
        <taxon>Planctomycetia</taxon>
        <taxon>Pirellulales</taxon>
        <taxon>Lacipirellulaceae</taxon>
        <taxon>Botrimarina</taxon>
    </lineage>
</organism>
<comment type="caution">
    <text evidence="14">The sequence shown here is derived from an EMBL/GenBank/DDBJ whole genome shotgun (WGS) entry which is preliminary data.</text>
</comment>
<dbReference type="NCBIfam" id="NF003764">
    <property type="entry name" value="PRK05355.1"/>
    <property type="match status" value="1"/>
</dbReference>
<dbReference type="InterPro" id="IPR022278">
    <property type="entry name" value="Pser_aminoTfrase"/>
</dbReference>
<dbReference type="GO" id="GO:0005737">
    <property type="term" value="C:cytoplasm"/>
    <property type="evidence" value="ECO:0007669"/>
    <property type="project" value="UniProtKB-SubCell"/>
</dbReference>
<feature type="domain" description="Aminotransferase class V" evidence="13">
    <location>
        <begin position="11"/>
        <end position="367"/>
    </location>
</feature>
<dbReference type="Gene3D" id="3.90.1150.10">
    <property type="entry name" value="Aspartate Aminotransferase, domain 1"/>
    <property type="match status" value="1"/>
</dbReference>
<keyword evidence="15" id="KW-1185">Reference proteome</keyword>
<evidence type="ECO:0000256" key="2">
    <source>
        <dbReference type="ARBA" id="ARBA00005099"/>
    </source>
</evidence>
<dbReference type="HAMAP" id="MF_00160">
    <property type="entry name" value="SerC_aminotrans_5"/>
    <property type="match status" value="1"/>
</dbReference>
<evidence type="ECO:0000256" key="11">
    <source>
        <dbReference type="ARBA" id="ARBA00049007"/>
    </source>
</evidence>
<keyword evidence="4 12" id="KW-0032">Aminotransferase</keyword>
<dbReference type="PROSITE" id="PS00595">
    <property type="entry name" value="AA_TRANSFER_CLASS_5"/>
    <property type="match status" value="1"/>
</dbReference>
<dbReference type="GO" id="GO:0006564">
    <property type="term" value="P:L-serine biosynthetic process"/>
    <property type="evidence" value="ECO:0007669"/>
    <property type="project" value="UniProtKB-UniRule"/>
</dbReference>
<reference evidence="14 15" key="1">
    <citation type="submission" date="2019-02" db="EMBL/GenBank/DDBJ databases">
        <title>Deep-cultivation of Planctomycetes and their phenomic and genomic characterization uncovers novel biology.</title>
        <authorList>
            <person name="Wiegand S."/>
            <person name="Jogler M."/>
            <person name="Boedeker C."/>
            <person name="Pinto D."/>
            <person name="Vollmers J."/>
            <person name="Rivas-Marin E."/>
            <person name="Kohn T."/>
            <person name="Peeters S.H."/>
            <person name="Heuer A."/>
            <person name="Rast P."/>
            <person name="Oberbeckmann S."/>
            <person name="Bunk B."/>
            <person name="Jeske O."/>
            <person name="Meyerdierks A."/>
            <person name="Storesund J.E."/>
            <person name="Kallscheuer N."/>
            <person name="Luecker S."/>
            <person name="Lage O.M."/>
            <person name="Pohl T."/>
            <person name="Merkel B.J."/>
            <person name="Hornburger P."/>
            <person name="Mueller R.-W."/>
            <person name="Bruemmer F."/>
            <person name="Labrenz M."/>
            <person name="Spormann A.M."/>
            <person name="Op Den Camp H."/>
            <person name="Overmann J."/>
            <person name="Amann R."/>
            <person name="Jetten M.S.M."/>
            <person name="Mascher T."/>
            <person name="Medema M.H."/>
            <person name="Devos D.P."/>
            <person name="Kaster A.-K."/>
            <person name="Ovreas L."/>
            <person name="Rohde M."/>
            <person name="Galperin M.Y."/>
            <person name="Jogler C."/>
        </authorList>
    </citation>
    <scope>NUCLEOTIDE SEQUENCE [LARGE SCALE GENOMIC DNA]</scope>
    <source>
        <strain evidence="14 15">Pla108</strain>
    </source>
</reference>
<dbReference type="FunFam" id="3.90.1150.10:FF:000006">
    <property type="entry name" value="Phosphoserine aminotransferase"/>
    <property type="match status" value="1"/>
</dbReference>
<dbReference type="InterPro" id="IPR000192">
    <property type="entry name" value="Aminotrans_V_dom"/>
</dbReference>
<keyword evidence="6 12" id="KW-0808">Transferase</keyword>
<feature type="binding site" evidence="12">
    <location>
        <position position="189"/>
    </location>
    <ligand>
        <name>pyridoxal 5'-phosphate</name>
        <dbReference type="ChEBI" id="CHEBI:597326"/>
    </ligand>
</feature>
<evidence type="ECO:0000256" key="12">
    <source>
        <dbReference type="HAMAP-Rule" id="MF_00160"/>
    </source>
</evidence>
<evidence type="ECO:0000256" key="3">
    <source>
        <dbReference type="ARBA" id="ARBA00006904"/>
    </source>
</evidence>
<evidence type="ECO:0000256" key="5">
    <source>
        <dbReference type="ARBA" id="ARBA00022605"/>
    </source>
</evidence>
<evidence type="ECO:0000256" key="7">
    <source>
        <dbReference type="ARBA" id="ARBA00022898"/>
    </source>
</evidence>
<keyword evidence="9 12" id="KW-0718">Serine biosynthesis</keyword>
<dbReference type="PANTHER" id="PTHR43247:SF1">
    <property type="entry name" value="PHOSPHOSERINE AMINOTRANSFERASE"/>
    <property type="match status" value="1"/>
</dbReference>
<comment type="function">
    <text evidence="12">Catalyzes the reversible conversion of 3-phosphohydroxypyruvate to phosphoserine and of 3-hydroxy-2-oxo-4-phosphonooxybutanoate to phosphohydroxythreonine.</text>
</comment>
<dbReference type="Gene3D" id="3.40.640.10">
    <property type="entry name" value="Type I PLP-dependent aspartate aminotransferase-like (Major domain)"/>
    <property type="match status" value="1"/>
</dbReference>
<comment type="subunit">
    <text evidence="12">Homodimer.</text>
</comment>
<dbReference type="InterPro" id="IPR015422">
    <property type="entry name" value="PyrdxlP-dep_Trfase_small"/>
</dbReference>
<feature type="binding site" evidence="12">
    <location>
        <begin position="83"/>
        <end position="84"/>
    </location>
    <ligand>
        <name>pyridoxal 5'-phosphate</name>
        <dbReference type="ChEBI" id="CHEBI:597326"/>
    </ligand>
</feature>
<dbReference type="OrthoDB" id="9809412at2"/>
<feature type="binding site" evidence="12">
    <location>
        <position position="49"/>
    </location>
    <ligand>
        <name>L-glutamate</name>
        <dbReference type="ChEBI" id="CHEBI:29985"/>
    </ligand>
</feature>
<dbReference type="UniPathway" id="UPA00135">
    <property type="reaction ID" value="UER00197"/>
</dbReference>
<evidence type="ECO:0000256" key="10">
    <source>
        <dbReference type="ARBA" id="ARBA00047630"/>
    </source>
</evidence>
<feature type="binding site" evidence="12">
    <location>
        <position position="114"/>
    </location>
    <ligand>
        <name>pyridoxal 5'-phosphate</name>
        <dbReference type="ChEBI" id="CHEBI:597326"/>
    </ligand>
</feature>
<comment type="subcellular location">
    <subcellularLocation>
        <location evidence="12">Cytoplasm</location>
    </subcellularLocation>
</comment>
<comment type="similarity">
    <text evidence="3 12">Belongs to the class-V pyridoxal-phosphate-dependent aminotransferase family. SerC subfamily.</text>
</comment>
<accession>A0A5C6A1W3</accession>
<dbReference type="Proteomes" id="UP000317421">
    <property type="component" value="Unassembled WGS sequence"/>
</dbReference>
<name>A0A5C6A1W3_9BACT</name>
<evidence type="ECO:0000256" key="1">
    <source>
        <dbReference type="ARBA" id="ARBA00004915"/>
    </source>
</evidence>
<dbReference type="RefSeq" id="WP_146446567.1">
    <property type="nucleotide sequence ID" value="NZ_SJPR01000008.1"/>
</dbReference>
<proteinExistence type="inferred from homology"/>
<protein>
    <recommendedName>
        <fullName evidence="12">Phosphoserine aminotransferase</fullName>
        <ecNumber evidence="12">2.6.1.52</ecNumber>
    </recommendedName>
    <alternativeName>
        <fullName evidence="12">Phosphohydroxythreonine aminotransferase</fullName>
        <shortName evidence="12">PSAT</shortName>
    </alternativeName>
</protein>
<evidence type="ECO:0000313" key="14">
    <source>
        <dbReference type="EMBL" id="TWT93395.1"/>
    </source>
</evidence>
<evidence type="ECO:0000313" key="15">
    <source>
        <dbReference type="Proteomes" id="UP000317421"/>
    </source>
</evidence>
<dbReference type="Pfam" id="PF00266">
    <property type="entry name" value="Aminotran_5"/>
    <property type="match status" value="1"/>
</dbReference>
<dbReference type="PIRSF" id="PIRSF000525">
    <property type="entry name" value="SerC"/>
    <property type="match status" value="1"/>
</dbReference>
<keyword evidence="7 12" id="KW-0663">Pyridoxal phosphate</keyword>
<dbReference type="GO" id="GO:0008615">
    <property type="term" value="P:pyridoxine biosynthetic process"/>
    <property type="evidence" value="ECO:0007669"/>
    <property type="project" value="UniProtKB-UniRule"/>
</dbReference>
<keyword evidence="5 12" id="KW-0028">Amino-acid biosynthesis</keyword>
<feature type="binding site" evidence="12">
    <location>
        <begin position="254"/>
        <end position="255"/>
    </location>
    <ligand>
        <name>pyridoxal 5'-phosphate</name>
        <dbReference type="ChEBI" id="CHEBI:597326"/>
    </ligand>
</feature>
<dbReference type="InterPro" id="IPR015424">
    <property type="entry name" value="PyrdxlP-dep_Trfase"/>
</dbReference>
<feature type="binding site" evidence="12">
    <location>
        <position position="169"/>
    </location>
    <ligand>
        <name>pyridoxal 5'-phosphate</name>
        <dbReference type="ChEBI" id="CHEBI:597326"/>
    </ligand>
</feature>
<comment type="catalytic activity">
    <reaction evidence="11 12">
        <text>O-phospho-L-serine + 2-oxoglutarate = 3-phosphooxypyruvate + L-glutamate</text>
        <dbReference type="Rhea" id="RHEA:14329"/>
        <dbReference type="ChEBI" id="CHEBI:16810"/>
        <dbReference type="ChEBI" id="CHEBI:18110"/>
        <dbReference type="ChEBI" id="CHEBI:29985"/>
        <dbReference type="ChEBI" id="CHEBI:57524"/>
        <dbReference type="EC" id="2.6.1.52"/>
    </reaction>
</comment>
<dbReference type="AlphaFoldDB" id="A0A5C6A1W3"/>
<dbReference type="GO" id="GO:0030170">
    <property type="term" value="F:pyridoxal phosphate binding"/>
    <property type="evidence" value="ECO:0007669"/>
    <property type="project" value="UniProtKB-UniRule"/>
</dbReference>
<feature type="binding site" evidence="12">
    <location>
        <position position="212"/>
    </location>
    <ligand>
        <name>pyridoxal 5'-phosphate</name>
        <dbReference type="ChEBI" id="CHEBI:597326"/>
    </ligand>
</feature>
<gene>
    <name evidence="12 14" type="primary">serC</name>
    <name evidence="14" type="ORF">Pla108_38890</name>
</gene>
<dbReference type="GO" id="GO:0004648">
    <property type="term" value="F:O-phospho-L-serine:2-oxoglutarate aminotransferase activity"/>
    <property type="evidence" value="ECO:0007669"/>
    <property type="project" value="UniProtKB-UniRule"/>
</dbReference>
<dbReference type="PANTHER" id="PTHR43247">
    <property type="entry name" value="PHOSPHOSERINE AMINOTRANSFERASE"/>
    <property type="match status" value="1"/>
</dbReference>
<evidence type="ECO:0000256" key="9">
    <source>
        <dbReference type="ARBA" id="ARBA00023299"/>
    </source>
</evidence>
<feature type="modified residue" description="N6-(pyridoxal phosphate)lysine" evidence="12">
    <location>
        <position position="213"/>
    </location>
</feature>
<comment type="cofactor">
    <cofactor evidence="12">
        <name>pyridoxal 5'-phosphate</name>
        <dbReference type="ChEBI" id="CHEBI:597326"/>
    </cofactor>
    <text evidence="12">Binds 1 pyridoxal phosphate per subunit.</text>
</comment>
<dbReference type="FunFam" id="3.40.640.10:FF:000010">
    <property type="entry name" value="Phosphoserine aminotransferase"/>
    <property type="match status" value="1"/>
</dbReference>
<comment type="catalytic activity">
    <reaction evidence="10 12">
        <text>4-(phosphooxy)-L-threonine + 2-oxoglutarate = (R)-3-hydroxy-2-oxo-4-phosphooxybutanoate + L-glutamate</text>
        <dbReference type="Rhea" id="RHEA:16573"/>
        <dbReference type="ChEBI" id="CHEBI:16810"/>
        <dbReference type="ChEBI" id="CHEBI:29985"/>
        <dbReference type="ChEBI" id="CHEBI:58452"/>
        <dbReference type="ChEBI" id="CHEBI:58538"/>
        <dbReference type="EC" id="2.6.1.52"/>
    </reaction>
</comment>
<comment type="caution">
    <text evidence="12">Lacks conserved residue(s) required for the propagation of feature annotation.</text>
</comment>
<dbReference type="InterPro" id="IPR020578">
    <property type="entry name" value="Aminotrans_V_PyrdxlP_BS"/>
</dbReference>
<evidence type="ECO:0000256" key="8">
    <source>
        <dbReference type="ARBA" id="ARBA00023096"/>
    </source>
</evidence>
<evidence type="ECO:0000256" key="4">
    <source>
        <dbReference type="ARBA" id="ARBA00022576"/>
    </source>
</evidence>
<dbReference type="UniPathway" id="UPA00244">
    <property type="reaction ID" value="UER00311"/>
</dbReference>
<dbReference type="EC" id="2.6.1.52" evidence="12"/>
<evidence type="ECO:0000256" key="6">
    <source>
        <dbReference type="ARBA" id="ARBA00022679"/>
    </source>
</evidence>
<dbReference type="SUPFAM" id="SSF53383">
    <property type="entry name" value="PLP-dependent transferases"/>
    <property type="match status" value="1"/>
</dbReference>
<sequence>MSTATATDQRVFNFSAGPAMLPLPVLEQARDEMLCLPGVGASVLEISHRSPAFIAIIEAAEANLRTLLGVPDDYAILFLQGGGRLQFWMTAANLIGDLGAQKGKSADYLLTGSWGKQAMAEAKKAGPVRVAYDSSATNFDRLPAPFCEGAAKMDLDPDAAYVHYTCNETIQGVQFPTEPDTGGVPLVCDASSDFLHKPLDISKYGLIYACAQKNAGPAGVTIVVVKKDLVANASPDLPVYCNYNTHIADNSLNNTPPTFSIYIVKLVTEWLMQEFGDLKAVHHHNQKKAGLLYDVLDASPDFYIGHAQPGCRSLMNVAFRLPSDDLTDAFLSGAKKRNLTDLKGHRSVGGARASIYNAMPIEGVEALRDYMVEFRSEQG</sequence>